<dbReference type="EMBL" id="CACVKT020003054">
    <property type="protein sequence ID" value="CAC5381379.1"/>
    <property type="molecule type" value="Genomic_DNA"/>
</dbReference>
<dbReference type="EC" id="2.4.1.201" evidence="8"/>
<keyword evidence="2 8" id="KW-0328">Glycosyltransferase</keyword>
<dbReference type="InterPro" id="IPR006759">
    <property type="entry name" value="Glyco_transf_54"/>
</dbReference>
<dbReference type="GO" id="GO:0008454">
    <property type="term" value="F:alpha-1,3-mannosylglycoprotein 4-beta-N-acetylglucosaminyltransferase activity"/>
    <property type="evidence" value="ECO:0007669"/>
    <property type="project" value="UniProtKB-EC"/>
</dbReference>
<evidence type="ECO:0000256" key="1">
    <source>
        <dbReference type="ARBA" id="ARBA00004922"/>
    </source>
</evidence>
<organism evidence="8 9">
    <name type="scientific">Mytilus coruscus</name>
    <name type="common">Sea mussel</name>
    <dbReference type="NCBI Taxonomy" id="42192"/>
    <lineage>
        <taxon>Eukaryota</taxon>
        <taxon>Metazoa</taxon>
        <taxon>Spiralia</taxon>
        <taxon>Lophotrochozoa</taxon>
        <taxon>Mollusca</taxon>
        <taxon>Bivalvia</taxon>
        <taxon>Autobranchia</taxon>
        <taxon>Pteriomorphia</taxon>
        <taxon>Mytilida</taxon>
        <taxon>Mytiloidea</taxon>
        <taxon>Mytilidae</taxon>
        <taxon>Mytilinae</taxon>
        <taxon>Mytilus</taxon>
    </lineage>
</organism>
<comment type="pathway">
    <text evidence="1">Protein modification; protein glycosylation.</text>
</comment>
<evidence type="ECO:0000256" key="4">
    <source>
        <dbReference type="SAM" id="MobiDB-lite"/>
    </source>
</evidence>
<evidence type="ECO:0000256" key="5">
    <source>
        <dbReference type="SAM" id="Phobius"/>
    </source>
</evidence>
<dbReference type="Pfam" id="PF04666">
    <property type="entry name" value="MGAT4_cons"/>
    <property type="match status" value="1"/>
</dbReference>
<reference evidence="8 9" key="1">
    <citation type="submission" date="2020-06" db="EMBL/GenBank/DDBJ databases">
        <authorList>
            <person name="Li R."/>
            <person name="Bekaert M."/>
        </authorList>
    </citation>
    <scope>NUCLEOTIDE SEQUENCE [LARGE SCALE GENOMIC DNA]</scope>
    <source>
        <strain evidence="9">wild</strain>
    </source>
</reference>
<evidence type="ECO:0000256" key="3">
    <source>
        <dbReference type="ARBA" id="ARBA00022679"/>
    </source>
</evidence>
<dbReference type="GO" id="GO:0047253">
    <property type="term" value="F:alpha-1,6-mannosylglycoprotein 4-beta-N-acetylglucosaminyltransferase activity"/>
    <property type="evidence" value="ECO:0007669"/>
    <property type="project" value="UniProtKB-EC"/>
</dbReference>
<keyword evidence="5" id="KW-1133">Transmembrane helix</keyword>
<dbReference type="InterPro" id="IPR056576">
    <property type="entry name" value="MGAT4_A/B/C_C"/>
</dbReference>
<dbReference type="AlphaFoldDB" id="A0A6J8BFE8"/>
<feature type="domain" description="MGAT4 conserved region" evidence="6">
    <location>
        <begin position="96"/>
        <end position="334"/>
    </location>
</feature>
<feature type="transmembrane region" description="Helical" evidence="5">
    <location>
        <begin position="12"/>
        <end position="33"/>
    </location>
</feature>
<dbReference type="Pfam" id="PF23524">
    <property type="entry name" value="MGAT4A_C"/>
    <property type="match status" value="1"/>
</dbReference>
<dbReference type="PANTHER" id="PTHR12062:SF33">
    <property type="entry name" value="ALPHA-1,6-MANNOSYL-GLYCOPROTEIN 4-BETA-N-ACETYLGLUCOSAMINYLTRANSFERASE-LIKE"/>
    <property type="match status" value="1"/>
</dbReference>
<evidence type="ECO:0000313" key="8">
    <source>
        <dbReference type="EMBL" id="CAC5381379.1"/>
    </source>
</evidence>
<dbReference type="OrthoDB" id="2016523at2759"/>
<feature type="region of interest" description="Disordered" evidence="4">
    <location>
        <begin position="46"/>
        <end position="68"/>
    </location>
</feature>
<dbReference type="EC" id="2.4.1.145" evidence="8"/>
<keyword evidence="5" id="KW-0472">Membrane</keyword>
<feature type="domain" description="MGAT4 A/B/C C-terminal" evidence="7">
    <location>
        <begin position="349"/>
        <end position="477"/>
    </location>
</feature>
<dbReference type="PANTHER" id="PTHR12062">
    <property type="entry name" value="N-ACETYLGLUCOSAMINYLTRANSFERASE VI"/>
    <property type="match status" value="1"/>
</dbReference>
<keyword evidence="9" id="KW-1185">Reference proteome</keyword>
<evidence type="ECO:0000259" key="7">
    <source>
        <dbReference type="Pfam" id="PF23524"/>
    </source>
</evidence>
<evidence type="ECO:0000259" key="6">
    <source>
        <dbReference type="Pfam" id="PF04666"/>
    </source>
</evidence>
<evidence type="ECO:0000313" key="9">
    <source>
        <dbReference type="Proteomes" id="UP000507470"/>
    </source>
</evidence>
<accession>A0A6J8BFE8</accession>
<gene>
    <name evidence="8" type="ORF">MCOR_17255</name>
</gene>
<dbReference type="Proteomes" id="UP000507470">
    <property type="component" value="Unassembled WGS sequence"/>
</dbReference>
<evidence type="ECO:0000256" key="2">
    <source>
        <dbReference type="ARBA" id="ARBA00022676"/>
    </source>
</evidence>
<keyword evidence="5" id="KW-0812">Transmembrane</keyword>
<proteinExistence type="predicted"/>
<name>A0A6J8BFE8_MYTCO</name>
<keyword evidence="3 8" id="KW-0808">Transferase</keyword>
<dbReference type="InterPro" id="IPR057279">
    <property type="entry name" value="MGAT4"/>
</dbReference>
<feature type="compositionally biased region" description="Basic and acidic residues" evidence="4">
    <location>
        <begin position="46"/>
        <end position="60"/>
    </location>
</feature>
<protein>
    <submittedName>
        <fullName evidence="8">MGAT4C</fullName>
        <ecNumber evidence="8">2.4.1.145</ecNumber>
        <ecNumber evidence="8">2.4.1.201</ecNumber>
    </submittedName>
</protein>
<sequence>MKKNNNILQTILGLVTIMVLIAVLQLILFFVQIQKSVWFYQNNNDKEPSSRHLTDTRNQQDKTQSTPSRTLFPRFNLDELYPNWTENASLWKLQGDTNKRYLTLGMVTAKRRNNTVYLFDTLSSLITNANGKDLLDIYIIILLSDFDEEWRKNISSTIKIKYPDEVKNGTIQIITSFHWMYPRLQNLTHHYIGHSQNKVEWKSKQNIDFVLLWLYVFKSQLSEYYLHLEDDVITVPGYIKIMKNFVNEQKKRWICLEFSVLGMIAKLYHTQDLDALAKMVALFYEEQPADVTFLYFNPQMLQFRRIVRKPTLFQHIGKTSSLQGKIMLAKDRFFMANFRKTLKGENPPATVLTNLKFRPEYSPKNAYNTDFGYFSSEIGPKKNDYFKVVFKTPQVIQRIVVKSGLDRFPKDKLYTAVLEVSSRTDKTNDCTEYNIIGNFVNGTVDVQNFTKRSNTNKTKCIQIRVLRSQKFWVIIPEISVFLKR</sequence>
<dbReference type="GO" id="GO:0006487">
    <property type="term" value="P:protein N-linked glycosylation"/>
    <property type="evidence" value="ECO:0007669"/>
    <property type="project" value="TreeGrafter"/>
</dbReference>